<dbReference type="RefSeq" id="WP_114060273.1">
    <property type="nucleotide sequence ID" value="NZ_CP029495.1"/>
</dbReference>
<reference evidence="9 11" key="2">
    <citation type="submission" date="2024-05" db="EMBL/GenBank/DDBJ databases">
        <authorList>
            <person name="De Oliveira J.P."/>
            <person name="Noriler S.A."/>
            <person name="De Oliveira A.G."/>
            <person name="Sipoli D.S."/>
        </authorList>
    </citation>
    <scope>NUCLEOTIDE SEQUENCE [LARGE SCALE GENOMIC DNA]</scope>
    <source>
        <strain evidence="9 11">LABIM192</strain>
    </source>
</reference>
<dbReference type="Pfam" id="PF07195">
    <property type="entry name" value="FliD_C"/>
    <property type="match status" value="1"/>
</dbReference>
<feature type="domain" description="Flagellar hook-associated protein 2 C-terminal" evidence="7">
    <location>
        <begin position="230"/>
        <end position="445"/>
    </location>
</feature>
<dbReference type="OrthoDB" id="9810816at2"/>
<feature type="domain" description="Flagellar hook-associated protein 2 N-terminal" evidence="6">
    <location>
        <begin position="11"/>
        <end position="104"/>
    </location>
</feature>
<dbReference type="Pfam" id="PF02465">
    <property type="entry name" value="FliD_N"/>
    <property type="match status" value="1"/>
</dbReference>
<keyword evidence="3" id="KW-0175">Coiled coil</keyword>
<comment type="subcellular location">
    <subcellularLocation>
        <location evidence="5">Secreted</location>
    </subcellularLocation>
    <subcellularLocation>
        <location evidence="5">Bacterial flagellum</location>
    </subcellularLocation>
</comment>
<comment type="subunit">
    <text evidence="2 5">Homopentamer.</text>
</comment>
<keyword evidence="8" id="KW-0966">Cell projection</keyword>
<dbReference type="PANTHER" id="PTHR30288:SF0">
    <property type="entry name" value="FLAGELLAR HOOK-ASSOCIATED PROTEIN 2"/>
    <property type="match status" value="1"/>
</dbReference>
<evidence type="ECO:0000259" key="7">
    <source>
        <dbReference type="Pfam" id="PF07195"/>
    </source>
</evidence>
<evidence type="ECO:0000256" key="2">
    <source>
        <dbReference type="ARBA" id="ARBA00011255"/>
    </source>
</evidence>
<dbReference type="GO" id="GO:0009421">
    <property type="term" value="C:bacterial-type flagellum filament cap"/>
    <property type="evidence" value="ECO:0007669"/>
    <property type="project" value="InterPro"/>
</dbReference>
<dbReference type="EMBL" id="CP029554">
    <property type="protein sequence ID" value="AXE34583.1"/>
    <property type="molecule type" value="Genomic_DNA"/>
</dbReference>
<dbReference type="GO" id="GO:0005576">
    <property type="term" value="C:extracellular region"/>
    <property type="evidence" value="ECO:0007669"/>
    <property type="project" value="UniProtKB-SubCell"/>
</dbReference>
<dbReference type="InterPro" id="IPR003481">
    <property type="entry name" value="FliD_N"/>
</dbReference>
<accession>A0A344UH35</accession>
<keyword evidence="8" id="KW-0282">Flagellum</keyword>
<sequence length="457" mass="47023">MASITSSVGALDVQGIVSQLMGIERRPLNESQQRADQYNTQLSTVGKLSSSLSALQTALTGLSSGRFLQVFKATVSDGSMAAVSATSGGSSGTYEVNVANLATSRQLVFDKVGSGTAPNITDPKASITGAPQSISFEINGKTQTVNLSSNGSDPISLQTINDKINAAGIGVNASIVQNGGNYKLVLKAAESGKDNQFKITAGGSDTGTTSGSTLAGLSQTVAAEGESKDAANANLTVNGVSISAGSNKVTDAVAGVEIDLYKAGTFTVSMSPDSAGVAKNLQSFVDAYNQIISDVKAARSGAMKGNASILDIQNKLQQVLSTPVAGVDAVNSIAYLSQAGISLQKDGTLKLDQTAFNDAMKKDKQAVMNLFGNAANTGFAQRFNAAINGMLDPKGVIETSKATIKSKASAETQLQSSLQARLDTKQAQLIRQYTALNKTLSEMQSGSASLFNLISSK</sequence>
<keyword evidence="8" id="KW-0969">Cilium</keyword>
<dbReference type="KEGG" id="chrb:DK843_09890"/>
<evidence type="ECO:0000313" key="10">
    <source>
        <dbReference type="Proteomes" id="UP000252038"/>
    </source>
</evidence>
<dbReference type="KEGG" id="chri:DK842_04425"/>
<evidence type="ECO:0000256" key="4">
    <source>
        <dbReference type="ARBA" id="ARBA00023143"/>
    </source>
</evidence>
<organism evidence="8 10">
    <name type="scientific">Chromobacterium phragmitis</name>
    <dbReference type="NCBI Taxonomy" id="2202141"/>
    <lineage>
        <taxon>Bacteria</taxon>
        <taxon>Pseudomonadati</taxon>
        <taxon>Pseudomonadota</taxon>
        <taxon>Betaproteobacteria</taxon>
        <taxon>Neisseriales</taxon>
        <taxon>Chromobacteriaceae</taxon>
        <taxon>Chromobacterium</taxon>
    </lineage>
</organism>
<keyword evidence="5" id="KW-0964">Secreted</keyword>
<evidence type="ECO:0000313" key="11">
    <source>
        <dbReference type="Proteomes" id="UP001462502"/>
    </source>
</evidence>
<evidence type="ECO:0000259" key="6">
    <source>
        <dbReference type="Pfam" id="PF02465"/>
    </source>
</evidence>
<evidence type="ECO:0000313" key="9">
    <source>
        <dbReference type="EMBL" id="MEO9386152.1"/>
    </source>
</evidence>
<evidence type="ECO:0000256" key="1">
    <source>
        <dbReference type="ARBA" id="ARBA00009764"/>
    </source>
</evidence>
<dbReference type="AlphaFoldDB" id="A0A344UH35"/>
<dbReference type="GO" id="GO:0007155">
    <property type="term" value="P:cell adhesion"/>
    <property type="evidence" value="ECO:0007669"/>
    <property type="project" value="InterPro"/>
</dbReference>
<keyword evidence="11" id="KW-1185">Reference proteome</keyword>
<evidence type="ECO:0000313" key="8">
    <source>
        <dbReference type="EMBL" id="AXE34583.1"/>
    </source>
</evidence>
<protein>
    <recommendedName>
        <fullName evidence="5">Flagellar hook-associated protein 2</fullName>
        <shortName evidence="5">HAP2</shortName>
    </recommendedName>
    <alternativeName>
        <fullName evidence="5">Flagellar cap protein</fullName>
    </alternativeName>
</protein>
<dbReference type="Proteomes" id="UP000252038">
    <property type="component" value="Chromosome"/>
</dbReference>
<comment type="function">
    <text evidence="5">Required for morphogenesis and for the elongation of the flagellar filament by facilitating polymerization of the flagellin monomers at the tip of growing filament. Forms a capping structure, which prevents flagellin subunits (transported through the central channel of the flagellum) from leaking out without polymerization at the distal end.</text>
</comment>
<dbReference type="GO" id="GO:0071973">
    <property type="term" value="P:bacterial-type flagellum-dependent cell motility"/>
    <property type="evidence" value="ECO:0007669"/>
    <property type="project" value="TreeGrafter"/>
</dbReference>
<dbReference type="InterPro" id="IPR040026">
    <property type="entry name" value="FliD"/>
</dbReference>
<evidence type="ECO:0000256" key="3">
    <source>
        <dbReference type="ARBA" id="ARBA00023054"/>
    </source>
</evidence>
<keyword evidence="4 5" id="KW-0975">Bacterial flagellum</keyword>
<dbReference type="GO" id="GO:0009424">
    <property type="term" value="C:bacterial-type flagellum hook"/>
    <property type="evidence" value="ECO:0007669"/>
    <property type="project" value="UniProtKB-UniRule"/>
</dbReference>
<gene>
    <name evidence="9" type="primary">fliD</name>
    <name evidence="9" type="ORF">ABI908_18810</name>
    <name evidence="8" type="ORF">DK843_09890</name>
</gene>
<proteinExistence type="inferred from homology"/>
<dbReference type="PANTHER" id="PTHR30288">
    <property type="entry name" value="FLAGELLAR CAP/ASSEMBLY PROTEIN FLID"/>
    <property type="match status" value="1"/>
</dbReference>
<dbReference type="InterPro" id="IPR010809">
    <property type="entry name" value="FliD_C"/>
</dbReference>
<dbReference type="EMBL" id="JBDXMI010000001">
    <property type="protein sequence ID" value="MEO9386152.1"/>
    <property type="molecule type" value="Genomic_DNA"/>
</dbReference>
<name>A0A344UH35_9NEIS</name>
<reference evidence="8 10" key="1">
    <citation type="submission" date="2018-05" db="EMBL/GenBank/DDBJ databases">
        <title>Genome sequencing, assembly and analysis of the novel insecticidal bacterium, Chromobacterium phragmitis.</title>
        <authorList>
            <person name="Sparks M.E."/>
            <person name="Blackburn M.B."/>
            <person name="Gundersen-Rindal D.E."/>
        </authorList>
    </citation>
    <scope>NUCLEOTIDE SEQUENCE [LARGE SCALE GENOMIC DNA]</scope>
    <source>
        <strain evidence="8">IIBBL 274-1</strain>
    </source>
</reference>
<evidence type="ECO:0000256" key="5">
    <source>
        <dbReference type="RuleBase" id="RU362066"/>
    </source>
</evidence>
<comment type="similarity">
    <text evidence="1 5">Belongs to the FliD family.</text>
</comment>
<dbReference type="Proteomes" id="UP001462502">
    <property type="component" value="Unassembled WGS sequence"/>
</dbReference>